<dbReference type="InterPro" id="IPR010737">
    <property type="entry name" value="4-carb_acid_sugar_kinase_N"/>
</dbReference>
<dbReference type="Gene3D" id="3.40.50.10840">
    <property type="entry name" value="Putative sugar-binding, N-terminal domain"/>
    <property type="match status" value="1"/>
</dbReference>
<dbReference type="Pfam" id="PF17042">
    <property type="entry name" value="NBD_C"/>
    <property type="match status" value="1"/>
</dbReference>
<evidence type="ECO:0000259" key="9">
    <source>
        <dbReference type="Pfam" id="PF17042"/>
    </source>
</evidence>
<evidence type="ECO:0000256" key="7">
    <source>
        <dbReference type="SAM" id="MobiDB-lite"/>
    </source>
</evidence>
<evidence type="ECO:0000256" key="1">
    <source>
        <dbReference type="ARBA" id="ARBA00005715"/>
    </source>
</evidence>
<evidence type="ECO:0000259" key="8">
    <source>
        <dbReference type="Pfam" id="PF07005"/>
    </source>
</evidence>
<dbReference type="EMBL" id="JAGRPV010000001">
    <property type="protein sequence ID" value="MDI4645206.1"/>
    <property type="molecule type" value="Genomic_DNA"/>
</dbReference>
<dbReference type="InterPro" id="IPR042213">
    <property type="entry name" value="NBD_C_sf"/>
</dbReference>
<feature type="compositionally biased region" description="Basic and acidic residues" evidence="7">
    <location>
        <begin position="283"/>
        <end position="298"/>
    </location>
</feature>
<feature type="domain" description="Four-carbon acid sugar kinase nucleotide binding" evidence="9">
    <location>
        <begin position="318"/>
        <end position="491"/>
    </location>
</feature>
<dbReference type="Proteomes" id="UP001161691">
    <property type="component" value="Unassembled WGS sequence"/>
</dbReference>
<protein>
    <submittedName>
        <fullName evidence="10">Four-carbon acid sugar kinase family protein</fullName>
        <ecNumber evidence="10">2.7.1.-</ecNumber>
    </submittedName>
</protein>
<evidence type="ECO:0000256" key="4">
    <source>
        <dbReference type="ARBA" id="ARBA00022777"/>
    </source>
</evidence>
<keyword evidence="2 10" id="KW-0808">Transferase</keyword>
<comment type="similarity">
    <text evidence="1">Belongs to the four-carbon acid sugar kinase family.</text>
</comment>
<evidence type="ECO:0000313" key="10">
    <source>
        <dbReference type="EMBL" id="MDI4645206.1"/>
    </source>
</evidence>
<sequence length="499" mass="52766">MRISDRSDEEGGRAKRPLIGYYGDDFTGSTDVLEALFRQGLRTMLFLDPPDTGAEPGTGRSELLAGLDAFGIAGVGRSLSPEEMARELPPIFERLKEAGPTVVHYKICSTFDSSPETGSIGKAAELGRAAFGGRFVPVLAGVPYLGRYTVFGHHFAAAPGAGVFRLDRHPTMSRHPVTPMDESDLRLHLARQTSLKTSLLDIVALDGDAADAGERLEGVLSEESPDLLLFDVLDERRLAVAGALIWQEALQQECPLFVIGSSGVEYALGAAWRASGTRSNAGNKERPVENAQRSDSDAVGRNAGASVAGAAKPVDRLLVVSGSCSPATARQIAAAEEDGFASIRIPALELIRPELAEGARARLLSKAKALLDEGRSVILYSAGGPDDPGIGELRQALTEQGRRPEDSSRLLGAELGGLARTLAVENGLARILVAGGDTSGYVARALGIYALECRQTLAPGVPLCRAYADDARLDGLELVLKGGQVGGERFFERVRRGGA</sequence>
<keyword evidence="6" id="KW-0119">Carbohydrate metabolism</keyword>
<keyword evidence="3" id="KW-0547">Nucleotide-binding</keyword>
<dbReference type="EC" id="2.7.1.-" evidence="10"/>
<feature type="domain" description="Four-carbon acid sugar kinase N-terminal" evidence="8">
    <location>
        <begin position="19"/>
        <end position="268"/>
    </location>
</feature>
<accession>A0ABT6TEH0</accession>
<dbReference type="GO" id="GO:0016301">
    <property type="term" value="F:kinase activity"/>
    <property type="evidence" value="ECO:0007669"/>
    <property type="project" value="UniProtKB-KW"/>
</dbReference>
<proteinExistence type="inferred from homology"/>
<keyword evidence="5" id="KW-0067">ATP-binding</keyword>
<evidence type="ECO:0000256" key="2">
    <source>
        <dbReference type="ARBA" id="ARBA00022679"/>
    </source>
</evidence>
<dbReference type="RefSeq" id="WP_282908156.1">
    <property type="nucleotide sequence ID" value="NZ_JAGRPV010000001.1"/>
</dbReference>
<dbReference type="Pfam" id="PF07005">
    <property type="entry name" value="SBD_N"/>
    <property type="match status" value="1"/>
</dbReference>
<dbReference type="InterPro" id="IPR031475">
    <property type="entry name" value="NBD_C"/>
</dbReference>
<dbReference type="InterPro" id="IPR037051">
    <property type="entry name" value="4-carb_acid_sugar_kinase_N_sf"/>
</dbReference>
<keyword evidence="4 10" id="KW-0418">Kinase</keyword>
<evidence type="ECO:0000256" key="6">
    <source>
        <dbReference type="ARBA" id="ARBA00023277"/>
    </source>
</evidence>
<dbReference type="SUPFAM" id="SSF142764">
    <property type="entry name" value="YgbK-like"/>
    <property type="match status" value="1"/>
</dbReference>
<evidence type="ECO:0000256" key="3">
    <source>
        <dbReference type="ARBA" id="ARBA00022741"/>
    </source>
</evidence>
<feature type="region of interest" description="Disordered" evidence="7">
    <location>
        <begin position="277"/>
        <end position="304"/>
    </location>
</feature>
<gene>
    <name evidence="10" type="ORF">KB449_09555</name>
</gene>
<evidence type="ECO:0000313" key="11">
    <source>
        <dbReference type="Proteomes" id="UP001161691"/>
    </source>
</evidence>
<comment type="caution">
    <text evidence="10">The sequence shown here is derived from an EMBL/GenBank/DDBJ whole genome shotgun (WGS) entry which is preliminary data.</text>
</comment>
<reference evidence="10" key="1">
    <citation type="submission" date="2023-04" db="EMBL/GenBank/DDBJ databases">
        <title>Comparative genomic analysis of Cohnella hashimotonis sp. nov., isolated from the International Space Station.</title>
        <authorList>
            <person name="Venkateswaran K."/>
            <person name="Simpson A."/>
        </authorList>
    </citation>
    <scope>NUCLEOTIDE SEQUENCE</scope>
    <source>
        <strain evidence="10">F6_2S_P_1</strain>
    </source>
</reference>
<evidence type="ECO:0000256" key="5">
    <source>
        <dbReference type="ARBA" id="ARBA00022840"/>
    </source>
</evidence>
<keyword evidence="11" id="KW-1185">Reference proteome</keyword>
<organism evidence="10 11">
    <name type="scientific">Cohnella hashimotonis</name>
    <dbReference type="NCBI Taxonomy" id="2826895"/>
    <lineage>
        <taxon>Bacteria</taxon>
        <taxon>Bacillati</taxon>
        <taxon>Bacillota</taxon>
        <taxon>Bacilli</taxon>
        <taxon>Bacillales</taxon>
        <taxon>Paenibacillaceae</taxon>
        <taxon>Cohnella</taxon>
    </lineage>
</organism>
<name>A0ABT6TEH0_9BACL</name>
<dbReference type="Gene3D" id="3.40.980.20">
    <property type="entry name" value="Four-carbon acid sugar kinase, nucleotide binding domain"/>
    <property type="match status" value="1"/>
</dbReference>